<reference evidence="8" key="1">
    <citation type="submission" date="2018-05" db="EMBL/GenBank/DDBJ databases">
        <authorList>
            <person name="Datahose"/>
        </authorList>
    </citation>
    <scope>NUCLEOTIDE SEQUENCE</scope>
</reference>
<evidence type="ECO:0000256" key="5">
    <source>
        <dbReference type="SAM" id="Phobius"/>
    </source>
</evidence>
<dbReference type="Pfam" id="PF07686">
    <property type="entry name" value="V-set"/>
    <property type="match status" value="2"/>
</dbReference>
<feature type="signal peptide" evidence="6">
    <location>
        <begin position="1"/>
        <end position="22"/>
    </location>
</feature>
<evidence type="ECO:0000259" key="7">
    <source>
        <dbReference type="SMART" id="SM00409"/>
    </source>
</evidence>
<dbReference type="PANTHER" id="PTHR11860:SF87">
    <property type="entry name" value="CMRF35-LIKE MOLECULE 8"/>
    <property type="match status" value="1"/>
</dbReference>
<feature type="transmembrane region" description="Helical" evidence="5">
    <location>
        <begin position="268"/>
        <end position="294"/>
    </location>
</feature>
<dbReference type="AlphaFoldDB" id="A0AAX7U3C3"/>
<dbReference type="GO" id="GO:0005886">
    <property type="term" value="C:plasma membrane"/>
    <property type="evidence" value="ECO:0007669"/>
    <property type="project" value="TreeGrafter"/>
</dbReference>
<evidence type="ECO:0000256" key="6">
    <source>
        <dbReference type="SAM" id="SignalP"/>
    </source>
</evidence>
<evidence type="ECO:0000256" key="4">
    <source>
        <dbReference type="SAM" id="MobiDB-lite"/>
    </source>
</evidence>
<keyword evidence="5" id="KW-1133">Transmembrane helix</keyword>
<keyword evidence="2 5" id="KW-0812">Transmembrane</keyword>
<dbReference type="Ensembl" id="ENSACLT00000056281.1">
    <property type="protein sequence ID" value="ENSACLP00000063302.1"/>
    <property type="gene ID" value="ENSACLG00000035626.1"/>
</dbReference>
<evidence type="ECO:0000256" key="2">
    <source>
        <dbReference type="ARBA" id="ARBA00022692"/>
    </source>
</evidence>
<dbReference type="InterPro" id="IPR036179">
    <property type="entry name" value="Ig-like_dom_sf"/>
</dbReference>
<evidence type="ECO:0000313" key="9">
    <source>
        <dbReference type="Proteomes" id="UP000265100"/>
    </source>
</evidence>
<feature type="compositionally biased region" description="Polar residues" evidence="4">
    <location>
        <begin position="317"/>
        <end position="326"/>
    </location>
</feature>
<organism evidence="8 9">
    <name type="scientific">Astatotilapia calliptera</name>
    <name type="common">Eastern happy</name>
    <name type="synonym">Chromis callipterus</name>
    <dbReference type="NCBI Taxonomy" id="8154"/>
    <lineage>
        <taxon>Eukaryota</taxon>
        <taxon>Metazoa</taxon>
        <taxon>Chordata</taxon>
        <taxon>Craniata</taxon>
        <taxon>Vertebrata</taxon>
        <taxon>Euteleostomi</taxon>
        <taxon>Actinopterygii</taxon>
        <taxon>Neopterygii</taxon>
        <taxon>Teleostei</taxon>
        <taxon>Neoteleostei</taxon>
        <taxon>Acanthomorphata</taxon>
        <taxon>Ovalentaria</taxon>
        <taxon>Cichlomorphae</taxon>
        <taxon>Cichliformes</taxon>
        <taxon>Cichlidae</taxon>
        <taxon>African cichlids</taxon>
        <taxon>Pseudocrenilabrinae</taxon>
        <taxon>Haplochromini</taxon>
        <taxon>Astatotilapia</taxon>
    </lineage>
</organism>
<keyword evidence="6" id="KW-0732">Signal</keyword>
<feature type="region of interest" description="Disordered" evidence="4">
    <location>
        <begin position="307"/>
        <end position="326"/>
    </location>
</feature>
<dbReference type="Gene3D" id="2.60.40.10">
    <property type="entry name" value="Immunoglobulins"/>
    <property type="match status" value="2"/>
</dbReference>
<dbReference type="InterPro" id="IPR050671">
    <property type="entry name" value="CD300_family_receptors"/>
</dbReference>
<protein>
    <recommendedName>
        <fullName evidence="7">Immunoglobulin domain-containing protein</fullName>
    </recommendedName>
</protein>
<name>A0AAX7U3C3_ASTCA</name>
<dbReference type="InterPro" id="IPR013106">
    <property type="entry name" value="Ig_V-set"/>
</dbReference>
<feature type="domain" description="Immunoglobulin" evidence="7">
    <location>
        <begin position="144"/>
        <end position="244"/>
    </location>
</feature>
<dbReference type="InterPro" id="IPR013783">
    <property type="entry name" value="Ig-like_fold"/>
</dbReference>
<dbReference type="SMART" id="SM00409">
    <property type="entry name" value="IG"/>
    <property type="match status" value="2"/>
</dbReference>
<dbReference type="GO" id="GO:0004888">
    <property type="term" value="F:transmembrane signaling receptor activity"/>
    <property type="evidence" value="ECO:0007669"/>
    <property type="project" value="TreeGrafter"/>
</dbReference>
<evidence type="ECO:0000256" key="1">
    <source>
        <dbReference type="ARBA" id="ARBA00004370"/>
    </source>
</evidence>
<dbReference type="Proteomes" id="UP000265100">
    <property type="component" value="Chromosome 6"/>
</dbReference>
<dbReference type="PANTHER" id="PTHR11860">
    <property type="entry name" value="POLYMERIC-IMMUNOGLOBULIN RECEPTOR"/>
    <property type="match status" value="1"/>
</dbReference>
<proteinExistence type="predicted"/>
<feature type="domain" description="Immunoglobulin" evidence="7">
    <location>
        <begin position="36"/>
        <end position="135"/>
    </location>
</feature>
<dbReference type="SUPFAM" id="SSF48726">
    <property type="entry name" value="Immunoglobulin"/>
    <property type="match status" value="2"/>
</dbReference>
<feature type="region of interest" description="Disordered" evidence="4">
    <location>
        <begin position="421"/>
        <end position="462"/>
    </location>
</feature>
<accession>A0AAX7U3C3</accession>
<evidence type="ECO:0000313" key="8">
    <source>
        <dbReference type="Ensembl" id="ENSACLP00000063302.1"/>
    </source>
</evidence>
<feature type="compositionally biased region" description="Polar residues" evidence="4">
    <location>
        <begin position="433"/>
        <end position="462"/>
    </location>
</feature>
<dbReference type="RefSeq" id="XP_026025052.1">
    <property type="nucleotide sequence ID" value="XM_026169267.1"/>
</dbReference>
<keyword evidence="3 5" id="KW-0472">Membrane</keyword>
<feature type="chain" id="PRO_5044209131" description="Immunoglobulin domain-containing protein" evidence="6">
    <location>
        <begin position="23"/>
        <end position="462"/>
    </location>
</feature>
<keyword evidence="9" id="KW-1185">Reference proteome</keyword>
<reference evidence="8" key="2">
    <citation type="submission" date="2025-08" db="UniProtKB">
        <authorList>
            <consortium name="Ensembl"/>
        </authorList>
    </citation>
    <scope>IDENTIFICATION</scope>
</reference>
<sequence length="462" mass="51586">MAASLQIIHLITAAVSFLSVMGNKDRRVNINCYNKPVNQTTFLGASATINCNYTRVKESGIKSFCREDASSYCNNLISSYDSNYTRLDRFSLRDDKQQRVYTVIISALTQQDAGKYQCSIKSGTSTSCLTEIHLYILNWDEVKPHEIIGVTSETATITCNYSKSEEDTEKYLCKGKNPLSCDELIRTTEEDRVVVKDRFYMRDNKRRNYFYVYISDLRRTDSGTYWCGSGKTMTNAEYTKIYLSITERHTQTKESVGLRLKRDVDEHLGLRIGIGVGVGVGSLVVIAVVVLILYRCKVLKMSETAAEGSSELRTKSGHNTEGNTGDHQYEEINIRRQQESSLPSVCAVTSPPPDLVYHANVDFQKDTNVNLPADIVHYATVDFQKDERMLPVTSENGSTPMGQDVISPSADMLQYTTVGFHTGGKTLPDTKKNSSAGRGHSATSNQAPETTLYSTVIRQGEQ</sequence>
<dbReference type="GeneTree" id="ENSGT00940000177888"/>
<dbReference type="GeneID" id="113023242"/>
<dbReference type="InterPro" id="IPR003599">
    <property type="entry name" value="Ig_sub"/>
</dbReference>
<evidence type="ECO:0000256" key="3">
    <source>
        <dbReference type="ARBA" id="ARBA00023136"/>
    </source>
</evidence>
<comment type="subcellular location">
    <subcellularLocation>
        <location evidence="1">Membrane</location>
    </subcellularLocation>
</comment>
<reference evidence="8" key="3">
    <citation type="submission" date="2025-09" db="UniProtKB">
        <authorList>
            <consortium name="Ensembl"/>
        </authorList>
    </citation>
    <scope>IDENTIFICATION</scope>
</reference>
<dbReference type="CDD" id="cd05716">
    <property type="entry name" value="IgV_pIgR_like"/>
    <property type="match status" value="1"/>
</dbReference>